<gene>
    <name evidence="1" type="ORF">Bequi_01500</name>
</gene>
<reference evidence="1" key="1">
    <citation type="submission" date="2022-02" db="EMBL/GenBank/DDBJ databases">
        <authorList>
            <person name="Lee M."/>
            <person name="Kim S.-J."/>
            <person name="Jung M.-Y."/>
        </authorList>
    </citation>
    <scope>NUCLEOTIDE SEQUENCE</scope>
    <source>
        <strain evidence="1">JHP9</strain>
    </source>
</reference>
<evidence type="ECO:0000313" key="2">
    <source>
        <dbReference type="Proteomes" id="UP001203761"/>
    </source>
</evidence>
<comment type="caution">
    <text evidence="1">The sequence shown here is derived from an EMBL/GenBank/DDBJ whole genome shotgun (WGS) entry which is preliminary data.</text>
</comment>
<sequence length="74" mass="7996">MKRSELTALADHVFGPALSLAYRRELVLEALGGRTVDEALAAGIGAREAWTALCEAMDVPESSRWEIPAGARRD</sequence>
<dbReference type="Proteomes" id="UP001203761">
    <property type="component" value="Unassembled WGS sequence"/>
</dbReference>
<dbReference type="RefSeq" id="WP_249736234.1">
    <property type="nucleotide sequence ID" value="NZ_JAKNCJ010000001.1"/>
</dbReference>
<protein>
    <submittedName>
        <fullName evidence="1">DUF3046 domain-containing protein</fullName>
    </submittedName>
</protein>
<keyword evidence="2" id="KW-1185">Reference proteome</keyword>
<dbReference type="InterPro" id="IPR021408">
    <property type="entry name" value="DUF3046"/>
</dbReference>
<name>A0ABT0QWU8_9MICO</name>
<dbReference type="EMBL" id="JAKNCJ010000001">
    <property type="protein sequence ID" value="MCL6422075.1"/>
    <property type="molecule type" value="Genomic_DNA"/>
</dbReference>
<proteinExistence type="predicted"/>
<organism evidence="1 2">
    <name type="scientific">Brachybacterium equifaecis</name>
    <dbReference type="NCBI Taxonomy" id="2910770"/>
    <lineage>
        <taxon>Bacteria</taxon>
        <taxon>Bacillati</taxon>
        <taxon>Actinomycetota</taxon>
        <taxon>Actinomycetes</taxon>
        <taxon>Micrococcales</taxon>
        <taxon>Dermabacteraceae</taxon>
        <taxon>Brachybacterium</taxon>
    </lineage>
</organism>
<accession>A0ABT0QWU8</accession>
<dbReference type="Pfam" id="PF11248">
    <property type="entry name" value="DUF3046"/>
    <property type="match status" value="1"/>
</dbReference>
<evidence type="ECO:0000313" key="1">
    <source>
        <dbReference type="EMBL" id="MCL6422075.1"/>
    </source>
</evidence>